<dbReference type="Gene3D" id="3.40.50.300">
    <property type="entry name" value="P-loop containing nucleotide triphosphate hydrolases"/>
    <property type="match status" value="3"/>
</dbReference>
<dbReference type="SUPFAM" id="SSF52540">
    <property type="entry name" value="P-loop containing nucleoside triphosphate hydrolases"/>
    <property type="match status" value="2"/>
</dbReference>
<evidence type="ECO:0000256" key="5">
    <source>
        <dbReference type="ARBA" id="ARBA00022840"/>
    </source>
</evidence>
<dbReference type="RefSeq" id="WP_251349097.1">
    <property type="nucleotide sequence ID" value="NZ_JAMQGR010000001.1"/>
</dbReference>
<keyword evidence="3" id="KW-0378">Hydrolase</keyword>
<evidence type="ECO:0000256" key="6">
    <source>
        <dbReference type="SAM" id="MobiDB-lite"/>
    </source>
</evidence>
<dbReference type="InterPro" id="IPR025103">
    <property type="entry name" value="DUF4011"/>
</dbReference>
<feature type="domain" description="DNA2/NAM7 helicase helicase" evidence="8">
    <location>
        <begin position="687"/>
        <end position="750"/>
    </location>
</feature>
<name>A0ABT0WME4_9BURK</name>
<evidence type="ECO:0000259" key="10">
    <source>
        <dbReference type="Pfam" id="PF18741"/>
    </source>
</evidence>
<feature type="domain" description="DUF3320" evidence="7">
    <location>
        <begin position="2037"/>
        <end position="2086"/>
    </location>
</feature>
<keyword evidence="2" id="KW-0547">Nucleotide-binding</keyword>
<feature type="region of interest" description="Disordered" evidence="6">
    <location>
        <begin position="444"/>
        <end position="463"/>
    </location>
</feature>
<dbReference type="InterPro" id="IPR047187">
    <property type="entry name" value="SF1_C_Upf1"/>
</dbReference>
<dbReference type="InterPro" id="IPR011335">
    <property type="entry name" value="Restrct_endonuc-II-like"/>
</dbReference>
<proteinExistence type="inferred from homology"/>
<keyword evidence="12" id="KW-1185">Reference proteome</keyword>
<evidence type="ECO:0000313" key="12">
    <source>
        <dbReference type="Proteomes" id="UP001202243"/>
    </source>
</evidence>
<dbReference type="Proteomes" id="UP001202243">
    <property type="component" value="Unassembled WGS sequence"/>
</dbReference>
<gene>
    <name evidence="11" type="ORF">NCG91_06460</name>
</gene>
<dbReference type="EMBL" id="JAMQGR010000001">
    <property type="protein sequence ID" value="MCM2565235.1"/>
    <property type="molecule type" value="Genomic_DNA"/>
</dbReference>
<protein>
    <submittedName>
        <fullName evidence="11">DUF3320 domain-containing protein</fullName>
    </submittedName>
</protein>
<keyword evidence="5" id="KW-0067">ATP-binding</keyword>
<dbReference type="Pfam" id="PF13086">
    <property type="entry name" value="AAA_11"/>
    <property type="match status" value="2"/>
</dbReference>
<dbReference type="CDD" id="cd18808">
    <property type="entry name" value="SF1_C_Upf1"/>
    <property type="match status" value="1"/>
</dbReference>
<evidence type="ECO:0000259" key="8">
    <source>
        <dbReference type="Pfam" id="PF13086"/>
    </source>
</evidence>
<evidence type="ECO:0000259" key="7">
    <source>
        <dbReference type="Pfam" id="PF11784"/>
    </source>
</evidence>
<accession>A0ABT0WME4</accession>
<dbReference type="Gene3D" id="3.40.960.10">
    <property type="entry name" value="VSR Endonuclease"/>
    <property type="match status" value="1"/>
</dbReference>
<evidence type="ECO:0000256" key="3">
    <source>
        <dbReference type="ARBA" id="ARBA00022801"/>
    </source>
</evidence>
<feature type="domain" description="DNA2/NAM7 helicase helicase" evidence="8">
    <location>
        <begin position="1536"/>
        <end position="1590"/>
    </location>
</feature>
<comment type="similarity">
    <text evidence="1">Belongs to the DNA2/NAM7 helicase family.</text>
</comment>
<dbReference type="Pfam" id="PF11784">
    <property type="entry name" value="DUF3320"/>
    <property type="match status" value="1"/>
</dbReference>
<dbReference type="InterPro" id="IPR021754">
    <property type="entry name" value="DUF3320"/>
</dbReference>
<dbReference type="InterPro" id="IPR041677">
    <property type="entry name" value="DNA2/NAM7_AAA_11"/>
</dbReference>
<sequence>MEQVEDLAEQPVKAAPEYAIRISNASKLNLADFQNSIPLLRELAIINDGNGEITDLRLRLESFPPFLKSKTWLIDACQAKSNYDIRDCDVQLDGIVLGKLTEAETSTITLTLVGKAGSSPERVLATEERKVELLPRNQWGGLSHLPDLVAAFVQPNEPAIDRLLKQVAEVLRQAGKSPALDGYQGGAKRAWELTSALWTAVAGLGLDYALPPASFEHRGQKVRSAAQVMDARIATCLDLTLMFCSALEQAGLNPIVVFTKGHAFAGVWLRQEEFSTVVVDDVTAIRKRIRLKELILFETTLITSRPAPSFTYATDLAANQIAEQVEEQFELVVDIRRARMQRIKPLASGASPVILPPTDSAMKATATTFDDGAPDLPDYGVTTEPSGFDPNDRLARWQRKLLDLSLRNNLLNFKTGKKSLRIDAPEPGVLEDVLSNGAPIRLLPRPDLMDGQDPRNQAVHEQRAREDVRREHALDALKRREVFVNVNEPELETRLVDLYRSARTVLQEGGANTLFLALGFLNWTRDDKAGQKCKAPLILIPVSLQRKSARSGFTLCLHEDEPRFNPTLIEMLRQDFHLNLGVMDGKLPQDAAGLDVALIWRTVSHAVRDIKGWEVSDEVVLASFSFAKYLMWVDLTQRTDQLRQNPVVRHLIDSPRDPYPSTVAFPPPKELDAQFSPDKTFCPLPADSSQLSAVMAGAKGKNFVLIGPPGTGKSQTIANLIAQCLAEGKRVLFVSEKIAALDVVYRRLREVGLGEFCLELHSNKARKLDVITQLQKAWEAQGEVNPEEWNAQAVKLKRLRDELNQYVARLHHRHPNGLTIYKAIGIVVDGEDVPKLDLSWADANAHDHTQLEAMRDLSVRLEVNAEAVGSSELLKGPLMAVRQAEWTPSWQQAFISATRAVAPAAEELQLAITNFENATSLAGLPTGRRARLAVADLSQALPDAFGRQWGFVFRPEARELLADLREGHQLLLQHRELNARICPAWNESVVARCKKALALLDERDRVMSLLGQPWSDDIQTELEKGLKLLDDLAASTSSLSVQYGEQVDALNVHQLQRGWVEAERSTWPLSWIRKRQITKVLTDCVTGDGNTDVTRDLPLLVRIRELRSAIDKVEMGPVSEGVWAGLKTRPEFVQAALYLQHVLGQARRQEAWDDQGFDIIENGRCGKLLALELERLRQLRALNTEIADMQPLNAETGGLWNGQVTHPHLLAAAMRFALALRAVQDAGALQGEHAEVATSDCGPALATDYQHVRQRAILEEKLRAFDYLRASTGGTWAGLQTRADDIDSVAAFYSVLTVAIANLAETIEDAGVLRQAFEQLVVEGNALLAPSGVLASAGAQYRAAHNALQPVLANLAAVGTFSEGVAMQFNELPLNELITCCKQIVAGEPRLKAWCAWRKVRTEALSLSLASLVDAMETGTVKPAEALRAFETNYSRWWLNQAVDNETVIRNFVSVEHEKRIGDFRALDRQFTDVTRAWVRASLCAGMPRSEEVARQSEWGDLRHEINKKKQHMPLRELIQKIPSVLGKLAPCLLMSPLSIAQYLATDASAFDLVVFDEASQIPVWDAIGAMARGKQVVMVGDPKQLPPTAFFDRAESSDHDADVEGDLESILDECMGANLPTMNLAWHYRSRHESLIAFSNHRYYGGGLVTFPSPVADDRAVSFHHIDGVYEKGGARINKREAKELVADIVAKLRAPNFQESKLTIGVVTFNTEQMNLIEDLLDEERRKDPALEPYFSETELEPLFIKNLESVQGDERDIIYFSITYGPDLAGAVSMNFGPMNRDGGERRLNVAITRARQELRVFSSLKPEQFDLSRTQAAGVRDLKHFLEFAERGPRALAEVTKGSLGGFDSPFEEAVATALASRGWQVHTQIGASSFRVDLGVVHPDAPGIYLCGVECDGATYHRSATARDRDMLREQVLRGLGWEIVRIWSTDWWIDRAGTLEKTHAALERLLEFSRQRRSKVAEREAAEAEAKEILTKTQAETMAPTEMIELTRPALDIQYASRFVVGQDIDSPITQQFEMTDPAVVGGVNADAFFEASYDGHLREMIEQIIDFDGPSRDTVLARRIARAHGWQRTGARIQERVSSIALSCLKFTEEDVGIFFWARDREPERPIIFSHNGNGGRSVDEICMAELISLAQLITGEGCSGDNAVMAMAKRLGMHHVRASSRKRLETALDNAMG</sequence>
<organism evidence="11 12">
    <name type="scientific">Janthinobacterium kumbetense</name>
    <dbReference type="NCBI Taxonomy" id="2950280"/>
    <lineage>
        <taxon>Bacteria</taxon>
        <taxon>Pseudomonadati</taxon>
        <taxon>Pseudomonadota</taxon>
        <taxon>Betaproteobacteria</taxon>
        <taxon>Burkholderiales</taxon>
        <taxon>Oxalobacteraceae</taxon>
        <taxon>Janthinobacterium</taxon>
    </lineage>
</organism>
<evidence type="ECO:0000259" key="9">
    <source>
        <dbReference type="Pfam" id="PF13087"/>
    </source>
</evidence>
<evidence type="ECO:0000256" key="2">
    <source>
        <dbReference type="ARBA" id="ARBA00022741"/>
    </source>
</evidence>
<dbReference type="InterPro" id="IPR027417">
    <property type="entry name" value="P-loop_NTPase"/>
</dbReference>
<dbReference type="InterPro" id="IPR049468">
    <property type="entry name" value="Restrct_endonuc-II-like_dom"/>
</dbReference>
<evidence type="ECO:0000256" key="4">
    <source>
        <dbReference type="ARBA" id="ARBA00022806"/>
    </source>
</evidence>
<dbReference type="PANTHER" id="PTHR43788">
    <property type="entry name" value="DNA2/NAM7 HELICASE FAMILY MEMBER"/>
    <property type="match status" value="1"/>
</dbReference>
<dbReference type="PANTHER" id="PTHR43788:SF8">
    <property type="entry name" value="DNA-BINDING PROTEIN SMUBP-2"/>
    <property type="match status" value="1"/>
</dbReference>
<dbReference type="Pfam" id="PF13195">
    <property type="entry name" value="DUF4011"/>
    <property type="match status" value="1"/>
</dbReference>
<reference evidence="11 12" key="1">
    <citation type="submission" date="2022-06" db="EMBL/GenBank/DDBJ databases">
        <title>Janthinobacterium kumbetensis sp. nov., isolated from spring water in Turkey.</title>
        <authorList>
            <person name="Inan Bektas K."/>
            <person name="Belduz A.A."/>
            <person name="Canakci S."/>
            <person name="Nalcaoglu A."/>
            <person name="Ceylan E."/>
            <person name="Kati H."/>
        </authorList>
    </citation>
    <scope>NUCLEOTIDE SEQUENCE [LARGE SCALE GENOMIC DNA]</scope>
    <source>
        <strain evidence="11 12">GK</strain>
    </source>
</reference>
<dbReference type="Pfam" id="PF18741">
    <property type="entry name" value="MTES_1575"/>
    <property type="match status" value="1"/>
</dbReference>
<feature type="domain" description="Restriction endonuclease type II-like" evidence="10">
    <location>
        <begin position="1855"/>
        <end position="1952"/>
    </location>
</feature>
<evidence type="ECO:0000313" key="11">
    <source>
        <dbReference type="EMBL" id="MCM2565235.1"/>
    </source>
</evidence>
<dbReference type="InterPro" id="IPR050534">
    <property type="entry name" value="Coronavir_polyprotein_1ab"/>
</dbReference>
<dbReference type="SUPFAM" id="SSF52980">
    <property type="entry name" value="Restriction endonuclease-like"/>
    <property type="match status" value="1"/>
</dbReference>
<feature type="domain" description="DNA2/NAM7 helicase-like C-terminal" evidence="9">
    <location>
        <begin position="1610"/>
        <end position="1806"/>
    </location>
</feature>
<dbReference type="Pfam" id="PF13087">
    <property type="entry name" value="AAA_12"/>
    <property type="match status" value="1"/>
</dbReference>
<evidence type="ECO:0000256" key="1">
    <source>
        <dbReference type="ARBA" id="ARBA00007913"/>
    </source>
</evidence>
<dbReference type="InterPro" id="IPR041679">
    <property type="entry name" value="DNA2/NAM7-like_C"/>
</dbReference>
<comment type="caution">
    <text evidence="11">The sequence shown here is derived from an EMBL/GenBank/DDBJ whole genome shotgun (WGS) entry which is preliminary data.</text>
</comment>
<keyword evidence="4" id="KW-0347">Helicase</keyword>